<feature type="domain" description="Nudix hydrolase" evidence="5">
    <location>
        <begin position="4"/>
        <end position="129"/>
    </location>
</feature>
<comment type="cofactor">
    <cofactor evidence="1">
        <name>Mg(2+)</name>
        <dbReference type="ChEBI" id="CHEBI:18420"/>
    </cofactor>
</comment>
<dbReference type="Pfam" id="PF00293">
    <property type="entry name" value="NUDIX"/>
    <property type="match status" value="1"/>
</dbReference>
<evidence type="ECO:0000313" key="7">
    <source>
        <dbReference type="Proteomes" id="UP000811282"/>
    </source>
</evidence>
<dbReference type="InterPro" id="IPR015797">
    <property type="entry name" value="NUDIX_hydrolase-like_dom_sf"/>
</dbReference>
<dbReference type="EMBL" id="JAFJYC010000002">
    <property type="protein sequence ID" value="MBT9433068.1"/>
    <property type="molecule type" value="Genomic_DNA"/>
</dbReference>
<dbReference type="InterPro" id="IPR047127">
    <property type="entry name" value="MutT-like"/>
</dbReference>
<keyword evidence="4" id="KW-0460">Magnesium</keyword>
<comment type="caution">
    <text evidence="6">The sequence shown here is derived from an EMBL/GenBank/DDBJ whole genome shotgun (WGS) entry which is preliminary data.</text>
</comment>
<dbReference type="InterPro" id="IPR020476">
    <property type="entry name" value="Nudix_hydrolase"/>
</dbReference>
<sequence length="143" mass="15670">MTALQPLTIVAGLILRNGALLLARRDDSRDQPGLWELPGGKVEPGETQPQALRRELFEELSLRAHIGTFVASQRHVVGTREIVLYGWRVTDFSGESLLHCHSDCLWLSPINALMMPLAPSDAPLIQALIAQNARGDDTLVDAP</sequence>
<dbReference type="PANTHER" id="PTHR47707">
    <property type="entry name" value="8-OXO-DGTP DIPHOSPHATASE"/>
    <property type="match status" value="1"/>
</dbReference>
<keyword evidence="7" id="KW-1185">Reference proteome</keyword>
<evidence type="ECO:0000256" key="4">
    <source>
        <dbReference type="ARBA" id="ARBA00022842"/>
    </source>
</evidence>
<evidence type="ECO:0000256" key="1">
    <source>
        <dbReference type="ARBA" id="ARBA00001946"/>
    </source>
</evidence>
<dbReference type="InterPro" id="IPR000086">
    <property type="entry name" value="NUDIX_hydrolase_dom"/>
</dbReference>
<gene>
    <name evidence="6" type="ORF">JZM24_14755</name>
</gene>
<proteinExistence type="inferred from homology"/>
<protein>
    <submittedName>
        <fullName evidence="6">Pyrimidine (Deoxy)nucleoside triphosphate diphosphatase</fullName>
    </submittedName>
</protein>
<evidence type="ECO:0000256" key="3">
    <source>
        <dbReference type="ARBA" id="ARBA00022801"/>
    </source>
</evidence>
<dbReference type="PROSITE" id="PS51462">
    <property type="entry name" value="NUDIX"/>
    <property type="match status" value="1"/>
</dbReference>
<dbReference type="NCBIfam" id="NF007834">
    <property type="entry name" value="PRK10546.1"/>
    <property type="match status" value="1"/>
</dbReference>
<dbReference type="PRINTS" id="PR00502">
    <property type="entry name" value="NUDIXFAMILY"/>
</dbReference>
<dbReference type="PANTHER" id="PTHR47707:SF2">
    <property type="entry name" value="CTP PYROPHOSPHOHYDROLASE"/>
    <property type="match status" value="1"/>
</dbReference>
<evidence type="ECO:0000313" key="6">
    <source>
        <dbReference type="EMBL" id="MBT9433068.1"/>
    </source>
</evidence>
<dbReference type="Gene3D" id="3.90.79.10">
    <property type="entry name" value="Nucleoside Triphosphate Pyrophosphohydrolase"/>
    <property type="match status" value="1"/>
</dbReference>
<evidence type="ECO:0000256" key="2">
    <source>
        <dbReference type="ARBA" id="ARBA00005582"/>
    </source>
</evidence>
<organism evidence="6 7">
    <name type="scientific">Candidatus Sodalis endolongispinus</name>
    <dbReference type="NCBI Taxonomy" id="2812662"/>
    <lineage>
        <taxon>Bacteria</taxon>
        <taxon>Pseudomonadati</taxon>
        <taxon>Pseudomonadota</taxon>
        <taxon>Gammaproteobacteria</taxon>
        <taxon>Enterobacterales</taxon>
        <taxon>Bruguierivoracaceae</taxon>
        <taxon>Sodalis</taxon>
    </lineage>
</organism>
<dbReference type="RefSeq" id="WP_215670594.1">
    <property type="nucleotide sequence ID" value="NZ_JAFJYC010000002.1"/>
</dbReference>
<dbReference type="Proteomes" id="UP000811282">
    <property type="component" value="Unassembled WGS sequence"/>
</dbReference>
<dbReference type="SUPFAM" id="SSF55811">
    <property type="entry name" value="Nudix"/>
    <property type="match status" value="1"/>
</dbReference>
<accession>A0ABS5YDP7</accession>
<evidence type="ECO:0000259" key="5">
    <source>
        <dbReference type="PROSITE" id="PS51462"/>
    </source>
</evidence>
<dbReference type="CDD" id="cd03425">
    <property type="entry name" value="NUDIX_MutT_NudA_like"/>
    <property type="match status" value="1"/>
</dbReference>
<comment type="similarity">
    <text evidence="2">Belongs to the Nudix hydrolase family.</text>
</comment>
<name>A0ABS5YDP7_9GAMM</name>
<keyword evidence="3" id="KW-0378">Hydrolase</keyword>
<reference evidence="6 7" key="1">
    <citation type="journal article" date="2021" name="Genome Biol. Evol.">
        <title>The evolution of interdependence in a four-way mealybug symbiosis.</title>
        <authorList>
            <person name="Garber A.I."/>
            <person name="Kupper M."/>
            <person name="Laetsch D.R."/>
            <person name="Weldon S.R."/>
            <person name="Ladinsky M.S."/>
            <person name="Bjorkman P.J."/>
            <person name="McCutcheon J.P."/>
        </authorList>
    </citation>
    <scope>NUCLEOTIDE SEQUENCE [LARGE SCALE GENOMIC DNA]</scope>
    <source>
        <strain evidence="6">SOD</strain>
    </source>
</reference>